<evidence type="ECO:0000256" key="1">
    <source>
        <dbReference type="SAM" id="MobiDB-lite"/>
    </source>
</evidence>
<accession>A0A0B1SWS1</accession>
<reference evidence="2 3" key="1">
    <citation type="submission" date="2014-03" db="EMBL/GenBank/DDBJ databases">
        <title>Draft genome of the hookworm Oesophagostomum dentatum.</title>
        <authorList>
            <person name="Mitreva M."/>
        </authorList>
    </citation>
    <scope>NUCLEOTIDE SEQUENCE [LARGE SCALE GENOMIC DNA]</scope>
    <source>
        <strain evidence="2 3">OD-Hann</strain>
    </source>
</reference>
<proteinExistence type="predicted"/>
<sequence>MRCLYENVSSSDFDLLAGERQDTPELEKLFNQTVGASKLDDDPEFLHYVNSKSSKLASISRQSSTLMTPASLGSRRPAATSSRLSHNEKVGTVKDCTTSLYKFPFSRSTFLGSSSLFFFFNHPVLSYTGVWN</sequence>
<protein>
    <submittedName>
        <fullName evidence="2">Uncharacterized protein</fullName>
    </submittedName>
</protein>
<gene>
    <name evidence="2" type="ORF">OESDEN_12245</name>
</gene>
<evidence type="ECO:0000313" key="3">
    <source>
        <dbReference type="Proteomes" id="UP000053660"/>
    </source>
</evidence>
<dbReference type="Proteomes" id="UP000053660">
    <property type="component" value="Unassembled WGS sequence"/>
</dbReference>
<evidence type="ECO:0000313" key="2">
    <source>
        <dbReference type="EMBL" id="KHJ87967.1"/>
    </source>
</evidence>
<name>A0A0B1SWS1_OESDE</name>
<organism evidence="2 3">
    <name type="scientific">Oesophagostomum dentatum</name>
    <name type="common">Nodular worm</name>
    <dbReference type="NCBI Taxonomy" id="61180"/>
    <lineage>
        <taxon>Eukaryota</taxon>
        <taxon>Metazoa</taxon>
        <taxon>Ecdysozoa</taxon>
        <taxon>Nematoda</taxon>
        <taxon>Chromadorea</taxon>
        <taxon>Rhabditida</taxon>
        <taxon>Rhabditina</taxon>
        <taxon>Rhabditomorpha</taxon>
        <taxon>Strongyloidea</taxon>
        <taxon>Strongylidae</taxon>
        <taxon>Oesophagostomum</taxon>
    </lineage>
</organism>
<keyword evidence="3" id="KW-1185">Reference proteome</keyword>
<feature type="region of interest" description="Disordered" evidence="1">
    <location>
        <begin position="67"/>
        <end position="86"/>
    </location>
</feature>
<dbReference type="AlphaFoldDB" id="A0A0B1SWS1"/>
<dbReference type="EMBL" id="KN556691">
    <property type="protein sequence ID" value="KHJ87967.1"/>
    <property type="molecule type" value="Genomic_DNA"/>
</dbReference>
<dbReference type="OrthoDB" id="5816980at2759"/>